<organism evidence="1 2">
    <name type="scientific">Geothrix limicola</name>
    <dbReference type="NCBI Taxonomy" id="2927978"/>
    <lineage>
        <taxon>Bacteria</taxon>
        <taxon>Pseudomonadati</taxon>
        <taxon>Acidobacteriota</taxon>
        <taxon>Holophagae</taxon>
        <taxon>Holophagales</taxon>
        <taxon>Holophagaceae</taxon>
        <taxon>Geothrix</taxon>
    </lineage>
</organism>
<keyword evidence="2" id="KW-1185">Reference proteome</keyword>
<dbReference type="Gene3D" id="1.10.10.1150">
    <property type="entry name" value="Coenzyme PQQ synthesis protein D (PqqD)"/>
    <property type="match status" value="1"/>
</dbReference>
<dbReference type="EMBL" id="BSDE01000002">
    <property type="protein sequence ID" value="GLH73012.1"/>
    <property type="molecule type" value="Genomic_DNA"/>
</dbReference>
<proteinExistence type="predicted"/>
<name>A0ABQ5QDU0_9BACT</name>
<evidence type="ECO:0000313" key="1">
    <source>
        <dbReference type="EMBL" id="GLH73012.1"/>
    </source>
</evidence>
<comment type="caution">
    <text evidence="1">The sequence shown here is derived from an EMBL/GenBank/DDBJ whole genome shotgun (WGS) entry which is preliminary data.</text>
</comment>
<accession>A0ABQ5QDU0</accession>
<protein>
    <recommendedName>
        <fullName evidence="3">PqqD family protein</fullName>
    </recommendedName>
</protein>
<dbReference type="InterPro" id="IPR008792">
    <property type="entry name" value="PQQD"/>
</dbReference>
<reference evidence="1 2" key="1">
    <citation type="journal article" date="2023" name="Antonie Van Leeuwenhoek">
        <title>Mesoterricola silvestris gen. nov., sp. nov., Mesoterricola sediminis sp. nov., Geothrix oryzae sp. nov., Geothrix edaphica sp. nov., Geothrix rubra sp. nov., and Geothrix limicola sp. nov., six novel members of Acidobacteriota isolated from soils.</title>
        <authorList>
            <person name="Itoh H."/>
            <person name="Sugisawa Y."/>
            <person name="Mise K."/>
            <person name="Xu Z."/>
            <person name="Kuniyasu M."/>
            <person name="Ushijima N."/>
            <person name="Kawano K."/>
            <person name="Kobayashi E."/>
            <person name="Shiratori Y."/>
            <person name="Masuda Y."/>
            <person name="Senoo K."/>
        </authorList>
    </citation>
    <scope>NUCLEOTIDE SEQUENCE [LARGE SCALE GENOMIC DNA]</scope>
    <source>
        <strain evidence="1 2">Red804</strain>
    </source>
</reference>
<dbReference type="RefSeq" id="WP_285573440.1">
    <property type="nucleotide sequence ID" value="NZ_BSDE01000002.1"/>
</dbReference>
<dbReference type="InterPro" id="IPR041881">
    <property type="entry name" value="PqqD_sf"/>
</dbReference>
<sequence>MTAFPDEAFLAAVPVQALSHEPGEGGNLILLRPKVLSKRWAWVLRLMKKPVYRVRLDARGTAVWEACDGVRTVAEVAALVAERFPEEPDTTLRTALFIRELARGKFLNLFQRPGLS</sequence>
<dbReference type="Proteomes" id="UP001165069">
    <property type="component" value="Unassembled WGS sequence"/>
</dbReference>
<dbReference type="Pfam" id="PF05402">
    <property type="entry name" value="PqqD"/>
    <property type="match status" value="1"/>
</dbReference>
<evidence type="ECO:0000313" key="2">
    <source>
        <dbReference type="Proteomes" id="UP001165069"/>
    </source>
</evidence>
<evidence type="ECO:0008006" key="3">
    <source>
        <dbReference type="Google" id="ProtNLM"/>
    </source>
</evidence>
<gene>
    <name evidence="1" type="ORF">GETHLI_15140</name>
</gene>